<dbReference type="PRINTS" id="PR00081">
    <property type="entry name" value="GDHRDH"/>
</dbReference>
<dbReference type="PANTHER" id="PTHR43544">
    <property type="entry name" value="SHORT-CHAIN DEHYDROGENASE/REDUCTASE"/>
    <property type="match status" value="1"/>
</dbReference>
<dbReference type="Gene3D" id="3.40.50.720">
    <property type="entry name" value="NAD(P)-binding Rossmann-like Domain"/>
    <property type="match status" value="2"/>
</dbReference>
<dbReference type="EMBL" id="BTRK01000003">
    <property type="protein sequence ID" value="GMR40259.1"/>
    <property type="molecule type" value="Genomic_DNA"/>
</dbReference>
<dbReference type="PROSITE" id="PS00061">
    <property type="entry name" value="ADH_SHORT"/>
    <property type="match status" value="1"/>
</dbReference>
<dbReference type="GO" id="GO:0016491">
    <property type="term" value="F:oxidoreductase activity"/>
    <property type="evidence" value="ECO:0007669"/>
    <property type="project" value="UniProtKB-KW"/>
</dbReference>
<dbReference type="GO" id="GO:0005737">
    <property type="term" value="C:cytoplasm"/>
    <property type="evidence" value="ECO:0007669"/>
    <property type="project" value="TreeGrafter"/>
</dbReference>
<keyword evidence="1" id="KW-0560">Oxidoreductase</keyword>
<proteinExistence type="predicted"/>
<accession>A0AAN4ZJ01</accession>
<dbReference type="Pfam" id="PF00106">
    <property type="entry name" value="adh_short"/>
    <property type="match status" value="2"/>
</dbReference>
<dbReference type="AlphaFoldDB" id="A0AAN4ZJ01"/>
<gene>
    <name evidence="3" type="ORF">PMAYCL1PPCAC_10454</name>
</gene>
<evidence type="ECO:0000256" key="1">
    <source>
        <dbReference type="ARBA" id="ARBA00023002"/>
    </source>
</evidence>
<organism evidence="3 4">
    <name type="scientific">Pristionchus mayeri</name>
    <dbReference type="NCBI Taxonomy" id="1317129"/>
    <lineage>
        <taxon>Eukaryota</taxon>
        <taxon>Metazoa</taxon>
        <taxon>Ecdysozoa</taxon>
        <taxon>Nematoda</taxon>
        <taxon>Chromadorea</taxon>
        <taxon>Rhabditida</taxon>
        <taxon>Rhabditina</taxon>
        <taxon>Diplogasteromorpha</taxon>
        <taxon>Diplogasteroidea</taxon>
        <taxon>Neodiplogasteridae</taxon>
        <taxon>Pristionchus</taxon>
    </lineage>
</organism>
<sequence>LLSSGQHLRSNRIDLSQQRNRSASPLHRLQYEQSCLEHVHEDDSLRVEGRWNSSYGHLPRMGQDLRGSGSFCTYGRAKHIKHRSHHIQAGQSKQRSLLQLQIRTLRLLSTMSKNVVLTGGNRGIGLGLVHELLKNRQVANVFATTRSLSKSAELLSISDPRLVIVEMDADDDESISRAVQQAFKELLKAGARRAGYSQVVNISSQLGSVSLTWGSVPPRHFTAYNMSKAALNMYTKTIGTEWKADGIRATAICPGWVKT</sequence>
<feature type="non-terminal residue" evidence="3">
    <location>
        <position position="1"/>
    </location>
</feature>
<dbReference type="PANTHER" id="PTHR43544:SF35">
    <property type="entry name" value="C-FACTOR-RELATED"/>
    <property type="match status" value="1"/>
</dbReference>
<dbReference type="InterPro" id="IPR002347">
    <property type="entry name" value="SDR_fam"/>
</dbReference>
<dbReference type="InterPro" id="IPR036291">
    <property type="entry name" value="NAD(P)-bd_dom_sf"/>
</dbReference>
<keyword evidence="4" id="KW-1185">Reference proteome</keyword>
<feature type="region of interest" description="Disordered" evidence="2">
    <location>
        <begin position="1"/>
        <end position="24"/>
    </location>
</feature>
<dbReference type="InterPro" id="IPR020904">
    <property type="entry name" value="Sc_DH/Rdtase_CS"/>
</dbReference>
<protein>
    <recommendedName>
        <fullName evidence="5">Dehydrogenase</fullName>
    </recommendedName>
</protein>
<comment type="caution">
    <text evidence="3">The sequence shown here is derived from an EMBL/GenBank/DDBJ whole genome shotgun (WGS) entry which is preliminary data.</text>
</comment>
<evidence type="ECO:0000313" key="4">
    <source>
        <dbReference type="Proteomes" id="UP001328107"/>
    </source>
</evidence>
<name>A0AAN4ZJ01_9BILA</name>
<evidence type="ECO:0000313" key="3">
    <source>
        <dbReference type="EMBL" id="GMR40259.1"/>
    </source>
</evidence>
<feature type="non-terminal residue" evidence="3">
    <location>
        <position position="259"/>
    </location>
</feature>
<reference evidence="4" key="1">
    <citation type="submission" date="2022-10" db="EMBL/GenBank/DDBJ databases">
        <title>Genome assembly of Pristionchus species.</title>
        <authorList>
            <person name="Yoshida K."/>
            <person name="Sommer R.J."/>
        </authorList>
    </citation>
    <scope>NUCLEOTIDE SEQUENCE [LARGE SCALE GENOMIC DNA]</scope>
    <source>
        <strain evidence="4">RS5460</strain>
    </source>
</reference>
<dbReference type="SUPFAM" id="SSF51735">
    <property type="entry name" value="NAD(P)-binding Rossmann-fold domains"/>
    <property type="match status" value="1"/>
</dbReference>
<evidence type="ECO:0000256" key="2">
    <source>
        <dbReference type="SAM" id="MobiDB-lite"/>
    </source>
</evidence>
<evidence type="ECO:0008006" key="5">
    <source>
        <dbReference type="Google" id="ProtNLM"/>
    </source>
</evidence>
<feature type="compositionally biased region" description="Polar residues" evidence="2">
    <location>
        <begin position="1"/>
        <end position="23"/>
    </location>
</feature>
<dbReference type="InterPro" id="IPR051468">
    <property type="entry name" value="Fungal_SecMetab_SDRs"/>
</dbReference>
<dbReference type="Proteomes" id="UP001328107">
    <property type="component" value="Unassembled WGS sequence"/>
</dbReference>